<protein>
    <submittedName>
        <fullName evidence="1">Uncharacterized protein</fullName>
    </submittedName>
</protein>
<evidence type="ECO:0000313" key="2">
    <source>
        <dbReference type="Proteomes" id="UP000502502"/>
    </source>
</evidence>
<dbReference type="KEGG" id="ssin:G7078_10575"/>
<gene>
    <name evidence="1" type="ORF">G7078_10575</name>
</gene>
<name>A0A6G7ZQA8_9SPHN</name>
<organism evidence="1 2">
    <name type="scientific">Sphingomonas sinipercae</name>
    <dbReference type="NCBI Taxonomy" id="2714944"/>
    <lineage>
        <taxon>Bacteria</taxon>
        <taxon>Pseudomonadati</taxon>
        <taxon>Pseudomonadota</taxon>
        <taxon>Alphaproteobacteria</taxon>
        <taxon>Sphingomonadales</taxon>
        <taxon>Sphingomonadaceae</taxon>
        <taxon>Sphingomonas</taxon>
    </lineage>
</organism>
<sequence>MDLNYLYERQQVSLFRAENAACDHSRDTHAALAAGYAARIDEAKRRRPQLALVA</sequence>
<dbReference type="Proteomes" id="UP000502502">
    <property type="component" value="Chromosome"/>
</dbReference>
<reference evidence="1 2" key="1">
    <citation type="submission" date="2020-03" db="EMBL/GenBank/DDBJ databases">
        <title>Sphingomonas sp. nov., isolated from fish.</title>
        <authorList>
            <person name="Hyun D.-W."/>
            <person name="Bae J.-W."/>
        </authorList>
    </citation>
    <scope>NUCLEOTIDE SEQUENCE [LARGE SCALE GENOMIC DNA]</scope>
    <source>
        <strain evidence="1 2">HDW15C</strain>
    </source>
</reference>
<keyword evidence="2" id="KW-1185">Reference proteome</keyword>
<dbReference type="EMBL" id="CP049871">
    <property type="protein sequence ID" value="QIL03177.1"/>
    <property type="molecule type" value="Genomic_DNA"/>
</dbReference>
<dbReference type="AlphaFoldDB" id="A0A6G7ZQA8"/>
<proteinExistence type="predicted"/>
<evidence type="ECO:0000313" key="1">
    <source>
        <dbReference type="EMBL" id="QIL03177.1"/>
    </source>
</evidence>
<accession>A0A6G7ZQA8</accession>
<dbReference type="RefSeq" id="WP_166095857.1">
    <property type="nucleotide sequence ID" value="NZ_CP049871.1"/>
</dbReference>